<reference evidence="4" key="2">
    <citation type="submission" date="2019-09" db="UniProtKB">
        <authorList>
            <consortium name="WormBaseParasite"/>
        </authorList>
    </citation>
    <scope>IDENTIFICATION</scope>
</reference>
<reference evidence="2 3" key="1">
    <citation type="submission" date="2018-11" db="EMBL/GenBank/DDBJ databases">
        <authorList>
            <consortium name="Pathogen Informatics"/>
        </authorList>
    </citation>
    <scope>NUCLEOTIDE SEQUENCE [LARGE SCALE GENOMIC DNA]</scope>
</reference>
<feature type="region of interest" description="Disordered" evidence="1">
    <location>
        <begin position="1"/>
        <end position="36"/>
    </location>
</feature>
<organism evidence="2">
    <name type="scientific">Heligmosomoides polygyrus</name>
    <name type="common">Parasitic roundworm</name>
    <dbReference type="NCBI Taxonomy" id="6339"/>
    <lineage>
        <taxon>Eukaryota</taxon>
        <taxon>Metazoa</taxon>
        <taxon>Ecdysozoa</taxon>
        <taxon>Nematoda</taxon>
        <taxon>Chromadorea</taxon>
        <taxon>Rhabditida</taxon>
        <taxon>Rhabditina</taxon>
        <taxon>Rhabditomorpha</taxon>
        <taxon>Strongyloidea</taxon>
        <taxon>Heligmosomidae</taxon>
        <taxon>Heligmosomoides</taxon>
    </lineage>
</organism>
<proteinExistence type="predicted"/>
<name>A0A3P8EBT3_HELPZ</name>
<evidence type="ECO:0000313" key="2">
    <source>
        <dbReference type="EMBL" id="VDP09599.1"/>
    </source>
</evidence>
<evidence type="ECO:0000256" key="1">
    <source>
        <dbReference type="SAM" id="MobiDB-lite"/>
    </source>
</evidence>
<gene>
    <name evidence="2" type="ORF">HPBE_LOCUS17687</name>
</gene>
<accession>A0A3P8EBT3</accession>
<dbReference type="WBParaSite" id="HPBE_0001768801-mRNA-1">
    <property type="protein sequence ID" value="HPBE_0001768801-mRNA-1"/>
    <property type="gene ID" value="HPBE_0001768801"/>
</dbReference>
<protein>
    <submittedName>
        <fullName evidence="4">PL48 domain-containing protein</fullName>
    </submittedName>
</protein>
<dbReference type="AlphaFoldDB" id="A0A3P8EBT3"/>
<keyword evidence="3" id="KW-1185">Reference proteome</keyword>
<dbReference type="EMBL" id="UZAH01030181">
    <property type="protein sequence ID" value="VDP09599.1"/>
    <property type="molecule type" value="Genomic_DNA"/>
</dbReference>
<evidence type="ECO:0000313" key="4">
    <source>
        <dbReference type="WBParaSite" id="HPBE_0001768801-mRNA-1"/>
    </source>
</evidence>
<dbReference type="Proteomes" id="UP000050761">
    <property type="component" value="Unassembled WGS sequence"/>
</dbReference>
<sequence length="195" mass="22037">MSSGDERDLGSMDTSETAVPEDEHATQQHAEAVNPVVDETMTQVLRNLISDISTKLENLRQQASKRRTVFRKVAMYGVECWLATKEVVARLNLMETKMLHWTAVAARLDRTRNDEIRESHVLRASDDTVRKISLNIEVKRKMPKDGLGNAGLIHCTWTRRKLVSTPTTYLVVRSGVSIPEERTPPRSGPNAEEEE</sequence>
<feature type="compositionally biased region" description="Basic and acidic residues" evidence="1">
    <location>
        <begin position="1"/>
        <end position="10"/>
    </location>
</feature>
<dbReference type="OrthoDB" id="5832087at2759"/>
<evidence type="ECO:0000313" key="3">
    <source>
        <dbReference type="Proteomes" id="UP000050761"/>
    </source>
</evidence>